<evidence type="ECO:0000256" key="2">
    <source>
        <dbReference type="ARBA" id="ARBA00022475"/>
    </source>
</evidence>
<feature type="transmembrane region" description="Helical" evidence="8">
    <location>
        <begin position="303"/>
        <end position="326"/>
    </location>
</feature>
<evidence type="ECO:0000313" key="11">
    <source>
        <dbReference type="Proteomes" id="UP000324646"/>
    </source>
</evidence>
<dbReference type="Pfam" id="PF03023">
    <property type="entry name" value="MurJ"/>
    <property type="match status" value="1"/>
</dbReference>
<comment type="pathway">
    <text evidence="8">Cell wall biogenesis; peptidoglycan biosynthesis.</text>
</comment>
<accession>A0A5C0SGU8</accession>
<evidence type="ECO:0000256" key="4">
    <source>
        <dbReference type="ARBA" id="ARBA00022960"/>
    </source>
</evidence>
<dbReference type="GO" id="GO:0005886">
    <property type="term" value="C:plasma membrane"/>
    <property type="evidence" value="ECO:0007669"/>
    <property type="project" value="UniProtKB-SubCell"/>
</dbReference>
<evidence type="ECO:0000256" key="8">
    <source>
        <dbReference type="HAMAP-Rule" id="MF_02078"/>
    </source>
</evidence>
<name>A0A5C0SGU8_CRATE</name>
<evidence type="ECO:0000313" key="10">
    <source>
        <dbReference type="EMBL" id="QEK13192.1"/>
    </source>
</evidence>
<evidence type="ECO:0000256" key="5">
    <source>
        <dbReference type="ARBA" id="ARBA00022984"/>
    </source>
</evidence>
<evidence type="ECO:0000256" key="7">
    <source>
        <dbReference type="ARBA" id="ARBA00023136"/>
    </source>
</evidence>
<keyword evidence="6 8" id="KW-1133">Transmembrane helix</keyword>
<dbReference type="AlphaFoldDB" id="A0A5C0SGU8"/>
<dbReference type="GO" id="GO:0009252">
    <property type="term" value="P:peptidoglycan biosynthetic process"/>
    <property type="evidence" value="ECO:0007669"/>
    <property type="project" value="UniProtKB-UniRule"/>
</dbReference>
<dbReference type="PIRSF" id="PIRSF002869">
    <property type="entry name" value="MviN"/>
    <property type="match status" value="1"/>
</dbReference>
<dbReference type="CDD" id="cd13123">
    <property type="entry name" value="MATE_MurJ_like"/>
    <property type="match status" value="1"/>
</dbReference>
<feature type="transmembrane region" description="Helical" evidence="8">
    <location>
        <begin position="122"/>
        <end position="145"/>
    </location>
</feature>
<feature type="transmembrane region" description="Helical" evidence="8">
    <location>
        <begin position="379"/>
        <end position="397"/>
    </location>
</feature>
<comment type="similarity">
    <text evidence="8 9">Belongs to the MurJ/MviN family.</text>
</comment>
<dbReference type="HAMAP" id="MF_02078">
    <property type="entry name" value="MurJ_MviN"/>
    <property type="match status" value="1"/>
</dbReference>
<dbReference type="InterPro" id="IPR051050">
    <property type="entry name" value="Lipid_II_flippase_MurJ/MviN"/>
</dbReference>
<evidence type="ECO:0000256" key="6">
    <source>
        <dbReference type="ARBA" id="ARBA00022989"/>
    </source>
</evidence>
<feature type="transmembrane region" description="Helical" evidence="8">
    <location>
        <begin position="403"/>
        <end position="421"/>
    </location>
</feature>
<feature type="transmembrane region" description="Helical" evidence="8">
    <location>
        <begin position="152"/>
        <end position="172"/>
    </location>
</feature>
<dbReference type="RefSeq" id="WP_148810364.1">
    <property type="nucleotide sequence ID" value="NZ_CP042243.1"/>
</dbReference>
<dbReference type="GO" id="GO:0071555">
    <property type="term" value="P:cell wall organization"/>
    <property type="evidence" value="ECO:0007669"/>
    <property type="project" value="UniProtKB-UniRule"/>
</dbReference>
<keyword evidence="3 8" id="KW-0812">Transmembrane</keyword>
<evidence type="ECO:0000256" key="9">
    <source>
        <dbReference type="PIRNR" id="PIRNR002869"/>
    </source>
</evidence>
<dbReference type="KEGG" id="crs:FQB35_13440"/>
<protein>
    <recommendedName>
        <fullName evidence="8">Probable lipid II flippase MurJ</fullName>
    </recommendedName>
</protein>
<gene>
    <name evidence="8 10" type="primary">murJ</name>
    <name evidence="10" type="ORF">FQB35_13440</name>
</gene>
<evidence type="ECO:0000256" key="3">
    <source>
        <dbReference type="ARBA" id="ARBA00022692"/>
    </source>
</evidence>
<keyword evidence="11" id="KW-1185">Reference proteome</keyword>
<dbReference type="PANTHER" id="PTHR47019">
    <property type="entry name" value="LIPID II FLIPPASE MURJ"/>
    <property type="match status" value="1"/>
</dbReference>
<keyword evidence="8 9" id="KW-0961">Cell wall biogenesis/degradation</keyword>
<dbReference type="EMBL" id="CP042243">
    <property type="protein sequence ID" value="QEK13192.1"/>
    <property type="molecule type" value="Genomic_DNA"/>
</dbReference>
<organism evidence="10 11">
    <name type="scientific">Crassaminicella thermophila</name>
    <dbReference type="NCBI Taxonomy" id="2599308"/>
    <lineage>
        <taxon>Bacteria</taxon>
        <taxon>Bacillati</taxon>
        <taxon>Bacillota</taxon>
        <taxon>Clostridia</taxon>
        <taxon>Eubacteriales</taxon>
        <taxon>Clostridiaceae</taxon>
        <taxon>Crassaminicella</taxon>
    </lineage>
</organism>
<feature type="transmembrane region" description="Helical" evidence="8">
    <location>
        <begin position="83"/>
        <end position="102"/>
    </location>
</feature>
<keyword evidence="5 8" id="KW-0573">Peptidoglycan synthesis</keyword>
<dbReference type="PANTHER" id="PTHR47019:SF1">
    <property type="entry name" value="LIPID II FLIPPASE MURJ"/>
    <property type="match status" value="1"/>
</dbReference>
<dbReference type="NCBIfam" id="TIGR01695">
    <property type="entry name" value="murJ_mviN"/>
    <property type="match status" value="1"/>
</dbReference>
<keyword evidence="4 8" id="KW-0133">Cell shape</keyword>
<dbReference type="GO" id="GO:0015648">
    <property type="term" value="F:lipid-linked peptidoglycan transporter activity"/>
    <property type="evidence" value="ECO:0007669"/>
    <property type="project" value="UniProtKB-UniRule"/>
</dbReference>
<keyword evidence="2 8" id="KW-1003">Cell membrane</keyword>
<reference evidence="10 11" key="1">
    <citation type="submission" date="2019-07" db="EMBL/GenBank/DDBJ databases">
        <title>Complete genome of Crassaminicella thermophila SY095.</title>
        <authorList>
            <person name="Li X."/>
        </authorList>
    </citation>
    <scope>NUCLEOTIDE SEQUENCE [LARGE SCALE GENOMIC DNA]</scope>
    <source>
        <strain evidence="10 11">SY095</strain>
    </source>
</reference>
<keyword evidence="7 8" id="KW-0472">Membrane</keyword>
<feature type="transmembrane region" description="Helical" evidence="8">
    <location>
        <begin position="263"/>
        <end position="282"/>
    </location>
</feature>
<dbReference type="OrthoDB" id="9804143at2"/>
<dbReference type="Proteomes" id="UP000324646">
    <property type="component" value="Chromosome"/>
</dbReference>
<feature type="transmembrane region" description="Helical" evidence="8">
    <location>
        <begin position="38"/>
        <end position="62"/>
    </location>
</feature>
<comment type="subcellular location">
    <subcellularLocation>
        <location evidence="1 8">Cell membrane</location>
        <topology evidence="1 8">Multi-pass membrane protein</topology>
    </subcellularLocation>
</comment>
<dbReference type="InterPro" id="IPR004268">
    <property type="entry name" value="MurJ"/>
</dbReference>
<feature type="transmembrane region" description="Helical" evidence="8">
    <location>
        <begin position="338"/>
        <end position="358"/>
    </location>
</feature>
<dbReference type="GO" id="GO:0034204">
    <property type="term" value="P:lipid translocation"/>
    <property type="evidence" value="ECO:0007669"/>
    <property type="project" value="TreeGrafter"/>
</dbReference>
<comment type="function">
    <text evidence="8 9">Involved in peptidoglycan biosynthesis. Transports lipid-linked peptidoglycan precursors from the inner to the outer leaflet of the cytoplasmic membrane.</text>
</comment>
<feature type="transmembrane region" description="Helical" evidence="8">
    <location>
        <begin position="178"/>
        <end position="201"/>
    </location>
</feature>
<feature type="transmembrane region" description="Helical" evidence="8">
    <location>
        <begin position="221"/>
        <end position="241"/>
    </location>
</feature>
<dbReference type="UniPathway" id="UPA00219"/>
<feature type="transmembrane region" description="Helical" evidence="8">
    <location>
        <begin position="433"/>
        <end position="454"/>
    </location>
</feature>
<dbReference type="GO" id="GO:0008360">
    <property type="term" value="P:regulation of cell shape"/>
    <property type="evidence" value="ECO:0007669"/>
    <property type="project" value="UniProtKB-UniRule"/>
</dbReference>
<evidence type="ECO:0000256" key="1">
    <source>
        <dbReference type="ARBA" id="ARBA00004651"/>
    </source>
</evidence>
<keyword evidence="8 9" id="KW-0813">Transport</keyword>
<sequence>MKKKALLLMIITLLSKTLGFVREIILSYFYGASNVSDAYFISLTIPVVIFSFIGVGITTGYIPMYSKIEIEEGTHESYRFTSNLISILIIISTLVILVVQLFTESIVRIFASGFEGDTLLLATNFTRITVFGIYFTGIITILNGFLQIKDKFVIPAILGFIYNICIIASIYFSYKTDMIILSIGSVIALLVQFIFLLYFVLKEKMTLRFIASFKNKHIKSLGKIALPLIFGISISQINVLVDKTLASRIAIGGISALNYADRLNSFILSTVVMSISVAIYPMMSKTVADKKNDDFKKIISESIITISILLVPSTVGAIFFAVPLVRLLFARGAFDSKAITLTSSALLFYSLGMLGIGLREVLSRAFYSMQETKTPVKNAAVGMILNIILNIILSRYIGIGGLALATSISATFTTVMLFISLRKKIGPFGMKQISISFLKILLASSLMGLFAKLSFNYLTTNFSQNISILIAIGVGVVSYFVIIYFMKIEDVDVIVGAIKKKFGRGTA</sequence>
<dbReference type="PRINTS" id="PR01806">
    <property type="entry name" value="VIRFACTRMVIN"/>
</dbReference>
<feature type="transmembrane region" description="Helical" evidence="8">
    <location>
        <begin position="466"/>
        <end position="486"/>
    </location>
</feature>
<proteinExistence type="inferred from homology"/>